<protein>
    <submittedName>
        <fullName evidence="1">Uncharacterized protein</fullName>
    </submittedName>
</protein>
<accession>A0A2T7NKZ9</accession>
<evidence type="ECO:0000313" key="1">
    <source>
        <dbReference type="EMBL" id="PVD21844.1"/>
    </source>
</evidence>
<comment type="caution">
    <text evidence="1">The sequence shown here is derived from an EMBL/GenBank/DDBJ whole genome shotgun (WGS) entry which is preliminary data.</text>
</comment>
<name>A0A2T7NKZ9_POMCA</name>
<keyword evidence="2" id="KW-1185">Reference proteome</keyword>
<reference evidence="1 2" key="1">
    <citation type="submission" date="2018-04" db="EMBL/GenBank/DDBJ databases">
        <title>The genome of golden apple snail Pomacea canaliculata provides insight into stress tolerance and invasive adaptation.</title>
        <authorList>
            <person name="Liu C."/>
            <person name="Liu B."/>
            <person name="Ren Y."/>
            <person name="Zhang Y."/>
            <person name="Wang H."/>
            <person name="Li S."/>
            <person name="Jiang F."/>
            <person name="Yin L."/>
            <person name="Zhang G."/>
            <person name="Qian W."/>
            <person name="Fan W."/>
        </authorList>
    </citation>
    <scope>NUCLEOTIDE SEQUENCE [LARGE SCALE GENOMIC DNA]</scope>
    <source>
        <strain evidence="1">SZHN2017</strain>
        <tissue evidence="1">Muscle</tissue>
    </source>
</reference>
<dbReference type="AlphaFoldDB" id="A0A2T7NKZ9"/>
<proteinExistence type="predicted"/>
<gene>
    <name evidence="1" type="ORF">C0Q70_17646</name>
</gene>
<evidence type="ECO:0000313" key="2">
    <source>
        <dbReference type="Proteomes" id="UP000245119"/>
    </source>
</evidence>
<dbReference type="Proteomes" id="UP000245119">
    <property type="component" value="Linkage Group LG11"/>
</dbReference>
<sequence>MGVPKLLSYLSPAFVSQAIDVTVKVFFADALVLTYALYRGHANLLFKPTTSDGPSPVLDGSTKAGWDLGWLGHVGYNLRMATIASCGLISIVSHVLDYLQRRM</sequence>
<dbReference type="EMBL" id="PZQS01000011">
    <property type="protein sequence ID" value="PVD21844.1"/>
    <property type="molecule type" value="Genomic_DNA"/>
</dbReference>
<organism evidence="1 2">
    <name type="scientific">Pomacea canaliculata</name>
    <name type="common">Golden apple snail</name>
    <dbReference type="NCBI Taxonomy" id="400727"/>
    <lineage>
        <taxon>Eukaryota</taxon>
        <taxon>Metazoa</taxon>
        <taxon>Spiralia</taxon>
        <taxon>Lophotrochozoa</taxon>
        <taxon>Mollusca</taxon>
        <taxon>Gastropoda</taxon>
        <taxon>Caenogastropoda</taxon>
        <taxon>Architaenioglossa</taxon>
        <taxon>Ampullarioidea</taxon>
        <taxon>Ampullariidae</taxon>
        <taxon>Pomacea</taxon>
    </lineage>
</organism>